<gene>
    <name evidence="2" type="ORF">SAMN02745248_00295</name>
</gene>
<dbReference type="STRING" id="1121331.SAMN02745248_00295"/>
<dbReference type="InterPro" id="IPR011741">
    <property type="entry name" value="Phg_2220_C"/>
</dbReference>
<name>A0A1M6JRF4_9CLOT</name>
<dbReference type="RefSeq" id="WP_072901490.1">
    <property type="nucleotide sequence ID" value="NZ_FRAD01000003.1"/>
</dbReference>
<dbReference type="Proteomes" id="UP000183952">
    <property type="component" value="Unassembled WGS sequence"/>
</dbReference>
<feature type="domain" description="Phage conserved hypothetical protein C-terminal" evidence="1">
    <location>
        <begin position="156"/>
        <end position="227"/>
    </location>
</feature>
<proteinExistence type="predicted"/>
<dbReference type="NCBIfam" id="TIGR02220">
    <property type="entry name" value="phg_TIGR02220"/>
    <property type="match status" value="1"/>
</dbReference>
<dbReference type="Pfam" id="PF09524">
    <property type="entry name" value="Phg_2220_C"/>
    <property type="match status" value="1"/>
</dbReference>
<keyword evidence="3" id="KW-1185">Reference proteome</keyword>
<evidence type="ECO:0000313" key="2">
    <source>
        <dbReference type="EMBL" id="SHJ49278.1"/>
    </source>
</evidence>
<accession>A0A1M6JRF4</accession>
<evidence type="ECO:0000259" key="1">
    <source>
        <dbReference type="Pfam" id="PF09524"/>
    </source>
</evidence>
<dbReference type="AlphaFoldDB" id="A0A1M6JRF4"/>
<dbReference type="EMBL" id="FRAD01000003">
    <property type="protein sequence ID" value="SHJ49278.1"/>
    <property type="molecule type" value="Genomic_DNA"/>
</dbReference>
<evidence type="ECO:0000313" key="3">
    <source>
        <dbReference type="Proteomes" id="UP000183952"/>
    </source>
</evidence>
<reference evidence="2 3" key="1">
    <citation type="submission" date="2016-11" db="EMBL/GenBank/DDBJ databases">
        <authorList>
            <person name="Jaros S."/>
            <person name="Januszkiewicz K."/>
            <person name="Wedrychowicz H."/>
        </authorList>
    </citation>
    <scope>NUCLEOTIDE SEQUENCE [LARGE SCALE GENOMIC DNA]</scope>
    <source>
        <strain evidence="2 3">DSM 3090</strain>
    </source>
</reference>
<sequence length="260" mass="30830">MRNSILGFKQEALCRLGMDMDDAVILRYFADFAETGKMIEHKHKGDVYYWLKYDAIMESLPILNISKDRIYRKLKKMVKLRVLKHMTLKENGTYSFYSFGQEFLSLKLPTSYVKNDTYPPLYNQQTHVENTITKDRSFNNSSFKENDFNKKICINIVEYLNQRANLKYSPSCEKTVKLISARLSEGFTEEDFKTVIDKKVESWENTEMCKYLRPQTLFGDKFEGYLNEKTTFKSCKGNFTNYPQRTYDFESLERKLLGWE</sequence>
<protein>
    <recommendedName>
        <fullName evidence="1">Phage conserved hypothetical protein C-terminal domain-containing protein</fullName>
    </recommendedName>
</protein>
<organism evidence="2 3">
    <name type="scientific">Hathewaya proteolytica DSM 3090</name>
    <dbReference type="NCBI Taxonomy" id="1121331"/>
    <lineage>
        <taxon>Bacteria</taxon>
        <taxon>Bacillati</taxon>
        <taxon>Bacillota</taxon>
        <taxon>Clostridia</taxon>
        <taxon>Eubacteriales</taxon>
        <taxon>Clostridiaceae</taxon>
        <taxon>Hathewaya</taxon>
    </lineage>
</organism>